<accession>A0A024RW75</accession>
<organism evidence="6 7">
    <name type="scientific">Hypocrea jecorina (strain ATCC 56765 / BCRC 32924 / NRRL 11460 / Rut C-30)</name>
    <name type="common">Trichoderma reesei</name>
    <dbReference type="NCBI Taxonomy" id="1344414"/>
    <lineage>
        <taxon>Eukaryota</taxon>
        <taxon>Fungi</taxon>
        <taxon>Dikarya</taxon>
        <taxon>Ascomycota</taxon>
        <taxon>Pezizomycotina</taxon>
        <taxon>Sordariomycetes</taxon>
        <taxon>Hypocreomycetidae</taxon>
        <taxon>Hypocreales</taxon>
        <taxon>Hypocreaceae</taxon>
        <taxon>Trichoderma</taxon>
    </lineage>
</organism>
<keyword evidence="4" id="KW-0560">Oxidoreductase</keyword>
<dbReference type="SUPFAM" id="SSF51905">
    <property type="entry name" value="FAD/NAD(P)-binding domain"/>
    <property type="match status" value="1"/>
</dbReference>
<evidence type="ECO:0000256" key="1">
    <source>
        <dbReference type="ARBA" id="ARBA00010139"/>
    </source>
</evidence>
<dbReference type="InterPro" id="IPR020946">
    <property type="entry name" value="Flavin_mOase-like"/>
</dbReference>
<dbReference type="PANTHER" id="PTHR42877:SF5">
    <property type="entry name" value="L-ORNITHINE N(5)-MONOOXYGENASE-RELATED"/>
    <property type="match status" value="1"/>
</dbReference>
<feature type="non-terminal residue" evidence="6">
    <location>
        <position position="1"/>
    </location>
</feature>
<sequence>VPSHFFSYSFALKPDWSRKYALQSEIHQYFTQVAAQYDIPKHVRLASLVEKASWDGASGMWHVTVRDLHTSEVTECRSRILISAVGTLSVPKKCTIPGASSFDGKIFHTAQWDHTFDWKGKDLVVVGNGCSATQIIPEVSSGPGAAKTVTQFCRQAHWLAERPNPEYSALFKWTMEWVPLAMRIYRAKLYWNQEREFAGFDIGTGAEIRRGWSNEASDYIRANAPAQYRDFLVPKTEIGCKRRVNDTGYLASLHQNNVKLIYDDPVEEIVLNGVRTKAGKIVHADAIVLAQGFATQQPFGTLQIFGEGGISIQDHWSKTSEGVPSAYLGTCLSAFPNFFIMMGPNTLSGHLSVIYTTECQINFTLRIIRPILNGMRQRTAALAACRPTCDIVSVKPSAEKEDIDTVQQKAGNLVWATGCTSWFIDKGTKRNSIMFPDWQYKFWLRSVFIAWDDFVYTSDRSSSKAVNERNGKRLYLGIVAGGILAFGAFYFHRHRLCTYVLPCN</sequence>
<dbReference type="InterPro" id="IPR036188">
    <property type="entry name" value="FAD/NAD-bd_sf"/>
</dbReference>
<dbReference type="EMBL" id="KI911177">
    <property type="protein sequence ID" value="ETR97142.1"/>
    <property type="molecule type" value="Genomic_DNA"/>
</dbReference>
<dbReference type="GO" id="GO:0004499">
    <property type="term" value="F:N,N-dimethylaniline monooxygenase activity"/>
    <property type="evidence" value="ECO:0007669"/>
    <property type="project" value="InterPro"/>
</dbReference>
<reference evidence="7" key="1">
    <citation type="journal article" date="2013" name="Ind. Biotechnol.">
        <title>Comparative genomics analysis of Trichoderma reesei strains.</title>
        <authorList>
            <person name="Koike H."/>
            <person name="Aerts A."/>
            <person name="LaButti K."/>
            <person name="Grigoriev I.V."/>
            <person name="Baker S.E."/>
        </authorList>
    </citation>
    <scope>NUCLEOTIDE SEQUENCE [LARGE SCALE GENOMIC DNA]</scope>
    <source>
        <strain evidence="7">ATCC 56765 / BCRC 32924 / NRRL 11460 / Rut C-30</strain>
    </source>
</reference>
<keyword evidence="2" id="KW-0285">Flavoprotein</keyword>
<dbReference type="InterPro" id="IPR051209">
    <property type="entry name" value="FAD-bind_Monooxygenase_sf"/>
</dbReference>
<evidence type="ECO:0000313" key="6">
    <source>
        <dbReference type="EMBL" id="ETR97142.1"/>
    </source>
</evidence>
<dbReference type="Proteomes" id="UP000024376">
    <property type="component" value="Unassembled WGS sequence"/>
</dbReference>
<evidence type="ECO:0000256" key="3">
    <source>
        <dbReference type="ARBA" id="ARBA00022827"/>
    </source>
</evidence>
<evidence type="ECO:0000256" key="5">
    <source>
        <dbReference type="SAM" id="Phobius"/>
    </source>
</evidence>
<dbReference type="KEGG" id="trr:M419DRAFT_92476"/>
<keyword evidence="3" id="KW-0274">FAD</keyword>
<dbReference type="PANTHER" id="PTHR42877">
    <property type="entry name" value="L-ORNITHINE N(5)-MONOOXYGENASE-RELATED"/>
    <property type="match status" value="1"/>
</dbReference>
<proteinExistence type="inferred from homology"/>
<evidence type="ECO:0000313" key="7">
    <source>
        <dbReference type="Proteomes" id="UP000024376"/>
    </source>
</evidence>
<feature type="transmembrane region" description="Helical" evidence="5">
    <location>
        <begin position="474"/>
        <end position="491"/>
    </location>
</feature>
<comment type="similarity">
    <text evidence="1">Belongs to the FAD-binding monooxygenase family.</text>
</comment>
<dbReference type="GO" id="GO:0050661">
    <property type="term" value="F:NADP binding"/>
    <property type="evidence" value="ECO:0007669"/>
    <property type="project" value="InterPro"/>
</dbReference>
<dbReference type="Pfam" id="PF00743">
    <property type="entry name" value="FMO-like"/>
    <property type="match status" value="1"/>
</dbReference>
<protein>
    <submittedName>
        <fullName evidence="6">FAD/NAD(P)-binding domain-containing protein</fullName>
    </submittedName>
</protein>
<dbReference type="HOGENOM" id="CLU_006937_7_0_1"/>
<dbReference type="Gene3D" id="3.50.50.60">
    <property type="entry name" value="FAD/NAD(P)-binding domain"/>
    <property type="match status" value="2"/>
</dbReference>
<evidence type="ECO:0000256" key="2">
    <source>
        <dbReference type="ARBA" id="ARBA00022630"/>
    </source>
</evidence>
<dbReference type="GO" id="GO:0050660">
    <property type="term" value="F:flavin adenine dinucleotide binding"/>
    <property type="evidence" value="ECO:0007669"/>
    <property type="project" value="InterPro"/>
</dbReference>
<gene>
    <name evidence="6" type="ORF">M419DRAFT_92476</name>
</gene>
<keyword evidence="5" id="KW-0472">Membrane</keyword>
<name>A0A024RW75_HYPJR</name>
<evidence type="ECO:0000256" key="4">
    <source>
        <dbReference type="ARBA" id="ARBA00023002"/>
    </source>
</evidence>
<dbReference type="AlphaFoldDB" id="A0A024RW75"/>
<keyword evidence="5" id="KW-1133">Transmembrane helix</keyword>
<keyword evidence="5" id="KW-0812">Transmembrane</keyword>
<dbReference type="OrthoDB" id="74360at2759"/>